<organism evidence="2 3">
    <name type="scientific">Lupinus angustifolius</name>
    <name type="common">Narrow-leaved blue lupine</name>
    <dbReference type="NCBI Taxonomy" id="3871"/>
    <lineage>
        <taxon>Eukaryota</taxon>
        <taxon>Viridiplantae</taxon>
        <taxon>Streptophyta</taxon>
        <taxon>Embryophyta</taxon>
        <taxon>Tracheophyta</taxon>
        <taxon>Spermatophyta</taxon>
        <taxon>Magnoliopsida</taxon>
        <taxon>eudicotyledons</taxon>
        <taxon>Gunneridae</taxon>
        <taxon>Pentapetalae</taxon>
        <taxon>rosids</taxon>
        <taxon>fabids</taxon>
        <taxon>Fabales</taxon>
        <taxon>Fabaceae</taxon>
        <taxon>Papilionoideae</taxon>
        <taxon>50 kb inversion clade</taxon>
        <taxon>genistoids sensu lato</taxon>
        <taxon>core genistoids</taxon>
        <taxon>Genisteae</taxon>
        <taxon>Lupinus</taxon>
    </lineage>
</organism>
<name>A0A1J7I2A3_LUPAN</name>
<dbReference type="OMA" id="SHEESCM"/>
<dbReference type="PANTHER" id="PTHR33527">
    <property type="entry name" value="OS07G0274300 PROTEIN"/>
    <property type="match status" value="1"/>
</dbReference>
<dbReference type="STRING" id="3871.A0A1J7I2A3"/>
<dbReference type="PANTHER" id="PTHR33527:SF14">
    <property type="entry name" value="OS07G0274300 PROTEIN"/>
    <property type="match status" value="1"/>
</dbReference>
<evidence type="ECO:0000256" key="1">
    <source>
        <dbReference type="SAM" id="MobiDB-lite"/>
    </source>
</evidence>
<accession>A0A1J7I2A3</accession>
<evidence type="ECO:0008006" key="4">
    <source>
        <dbReference type="Google" id="ProtNLM"/>
    </source>
</evidence>
<proteinExistence type="predicted"/>
<keyword evidence="3" id="KW-1185">Reference proteome</keyword>
<gene>
    <name evidence="2" type="ORF">TanjilG_03489</name>
</gene>
<dbReference type="EMBL" id="CM007361">
    <property type="protein sequence ID" value="OIW19355.1"/>
    <property type="molecule type" value="Genomic_DNA"/>
</dbReference>
<sequence>MDSALPSLPSLFSHEESCMFHTMDRLLYSILVINQYRDPIESMQVLAMLLWLERVGYRHLIKKITTLPHMLINEIADETISCLKYINTANFSCFSYSSYPPSQGCDISLLQSIAEKEISALLLYENRDSALRGVAKILRDVCGKAFGDIMQQAIVRNTIEKMEEAHRQRQISEKNPQLQQQLWSCSIQHSHIQSTCNVVKGGDDHNNILVQNLITQENNEEQVPADERTLFLTFSKGYPVTEREVKEFFTMRYGDYVEALYMQEVQQGEQALFARIVFRSATIIDMITSGLRKAKFSINGKHVWARKFVPKHSKTGSPNQTHSNYSGESSGTTRIL</sequence>
<reference evidence="2 3" key="1">
    <citation type="journal article" date="2017" name="Plant Biotechnol. J.">
        <title>A comprehensive draft genome sequence for lupin (Lupinus angustifolius), an emerging health food: insights into plant-microbe interactions and legume evolution.</title>
        <authorList>
            <person name="Hane J.K."/>
            <person name="Ming Y."/>
            <person name="Kamphuis L.G."/>
            <person name="Nelson M.N."/>
            <person name="Garg G."/>
            <person name="Atkins C.A."/>
            <person name="Bayer P.E."/>
            <person name="Bravo A."/>
            <person name="Bringans S."/>
            <person name="Cannon S."/>
            <person name="Edwards D."/>
            <person name="Foley R."/>
            <person name="Gao L.L."/>
            <person name="Harrison M.J."/>
            <person name="Huang W."/>
            <person name="Hurgobin B."/>
            <person name="Li S."/>
            <person name="Liu C.W."/>
            <person name="McGrath A."/>
            <person name="Morahan G."/>
            <person name="Murray J."/>
            <person name="Weller J."/>
            <person name="Jian J."/>
            <person name="Singh K.B."/>
        </authorList>
    </citation>
    <scope>NUCLEOTIDE SEQUENCE [LARGE SCALE GENOMIC DNA]</scope>
    <source>
        <strain evidence="3">cv. Tanjil</strain>
        <tissue evidence="2">Whole plant</tissue>
    </source>
</reference>
<evidence type="ECO:0000313" key="2">
    <source>
        <dbReference type="EMBL" id="OIW19355.1"/>
    </source>
</evidence>
<dbReference type="Gramene" id="OIW19355">
    <property type="protein sequence ID" value="OIW19355"/>
    <property type="gene ID" value="TanjilG_03489"/>
</dbReference>
<dbReference type="Proteomes" id="UP000188354">
    <property type="component" value="Chromosome LG01"/>
</dbReference>
<feature type="region of interest" description="Disordered" evidence="1">
    <location>
        <begin position="309"/>
        <end position="336"/>
    </location>
</feature>
<dbReference type="AlphaFoldDB" id="A0A1J7I2A3"/>
<evidence type="ECO:0000313" key="3">
    <source>
        <dbReference type="Proteomes" id="UP000188354"/>
    </source>
</evidence>
<protein>
    <recommendedName>
        <fullName evidence="4">RRM domain-containing protein</fullName>
    </recommendedName>
</protein>
<feature type="compositionally biased region" description="Polar residues" evidence="1">
    <location>
        <begin position="315"/>
        <end position="336"/>
    </location>
</feature>